<dbReference type="OMA" id="ALCVCWL"/>
<keyword evidence="11" id="KW-1185">Reference proteome</keyword>
<evidence type="ECO:0000256" key="3">
    <source>
        <dbReference type="ARBA" id="ARBA00022989"/>
    </source>
</evidence>
<reference evidence="10" key="4">
    <citation type="journal article" date="2015" name="G3 (Bethesda)">
        <title>Genome sequences of three phytopathogenic species of the Magnaporthaceae family of fungi.</title>
        <authorList>
            <person name="Okagaki L.H."/>
            <person name="Nunes C.C."/>
            <person name="Sailsbery J."/>
            <person name="Clay B."/>
            <person name="Brown D."/>
            <person name="John T."/>
            <person name="Oh Y."/>
            <person name="Young N."/>
            <person name="Fitzgerald M."/>
            <person name="Haas B.J."/>
            <person name="Zeng Q."/>
            <person name="Young S."/>
            <person name="Adiconis X."/>
            <person name="Fan L."/>
            <person name="Levin J.Z."/>
            <person name="Mitchell T.K."/>
            <person name="Okubara P.A."/>
            <person name="Farman M.L."/>
            <person name="Kohn L.M."/>
            <person name="Birren B."/>
            <person name="Ma L.-J."/>
            <person name="Dean R.A."/>
        </authorList>
    </citation>
    <scope>NUCLEOTIDE SEQUENCE</scope>
    <source>
        <strain evidence="10">ATCC 64411 / 73-15</strain>
    </source>
</reference>
<dbReference type="EMBL" id="ADBL01001137">
    <property type="status" value="NOT_ANNOTATED_CDS"/>
    <property type="molecule type" value="Genomic_DNA"/>
</dbReference>
<feature type="compositionally biased region" description="Basic and acidic residues" evidence="6">
    <location>
        <begin position="328"/>
        <end position="337"/>
    </location>
</feature>
<sequence length="353" mass="38968">MAPDQIRTETTGPTATGVAVLFMVLTVFFTSLRFFTRATILKAIGKDDWAVLLATAFCFTCAVATCFEVKYGMGRHIENVTPFEMVEQMRVRTLSSFDAPVSNSLQFLMVAIYTYNLGMHSVKLAFLFQYRRIFRSKTIQTICFWFILYVCIWAIVQTTLSSLTCIPVAIVYPAMADKCINPLLIWYITAGMSMFTDLAIFCIPLQSVWQLQLPMRQKVMVMGIFCLGFFSYYIRHGGSTADGTKHGSVLNKLTTAATPSRDRSTVAEGASTEDLALESKGHEGAGGTRGSFHAGASSGFDHTAGGFSSEDPERAGRIMMTTEITVDSGRRMSHERSAAVSAGQEELAKPRQR</sequence>
<keyword evidence="3 7" id="KW-1133">Transmembrane helix</keyword>
<dbReference type="EMBL" id="GL876969">
    <property type="protein sequence ID" value="KLU85833.1"/>
    <property type="molecule type" value="Genomic_DNA"/>
</dbReference>
<dbReference type="PANTHER" id="PTHR33048">
    <property type="entry name" value="PTH11-LIKE INTEGRAL MEMBRANE PROTEIN (AFU_ORTHOLOGUE AFUA_5G11245)"/>
    <property type="match status" value="1"/>
</dbReference>
<dbReference type="OrthoDB" id="3648173at2759"/>
<proteinExistence type="inferred from homology"/>
<feature type="transmembrane region" description="Helical" evidence="7">
    <location>
        <begin position="107"/>
        <end position="130"/>
    </location>
</feature>
<feature type="domain" description="Rhodopsin" evidence="8">
    <location>
        <begin position="32"/>
        <end position="232"/>
    </location>
</feature>
<gene>
    <name evidence="9" type="ORF">MAPG_04853</name>
</gene>
<evidence type="ECO:0000256" key="2">
    <source>
        <dbReference type="ARBA" id="ARBA00022692"/>
    </source>
</evidence>
<dbReference type="InterPro" id="IPR052337">
    <property type="entry name" value="SAT4-like"/>
</dbReference>
<keyword evidence="2 7" id="KW-0812">Transmembrane</keyword>
<reference evidence="11" key="2">
    <citation type="submission" date="2010-05" db="EMBL/GenBank/DDBJ databases">
        <title>The genome sequence of Magnaporthe poae strain ATCC 64411.</title>
        <authorList>
            <person name="Ma L.-J."/>
            <person name="Dead R."/>
            <person name="Young S."/>
            <person name="Zeng Q."/>
            <person name="Koehrsen M."/>
            <person name="Alvarado L."/>
            <person name="Berlin A."/>
            <person name="Chapman S.B."/>
            <person name="Chen Z."/>
            <person name="Freedman E."/>
            <person name="Gellesch M."/>
            <person name="Goldberg J."/>
            <person name="Griggs A."/>
            <person name="Gujja S."/>
            <person name="Heilman E.R."/>
            <person name="Heiman D."/>
            <person name="Hepburn T."/>
            <person name="Howarth C."/>
            <person name="Jen D."/>
            <person name="Larson L."/>
            <person name="Mehta T."/>
            <person name="Neiman D."/>
            <person name="Pearson M."/>
            <person name="Roberts A."/>
            <person name="Saif S."/>
            <person name="Shea T."/>
            <person name="Shenoy N."/>
            <person name="Sisk P."/>
            <person name="Stolte C."/>
            <person name="Sykes S."/>
            <person name="Walk T."/>
            <person name="White J."/>
            <person name="Yandava C."/>
            <person name="Haas B."/>
            <person name="Nusbaum C."/>
            <person name="Birren B."/>
        </authorList>
    </citation>
    <scope>NUCLEOTIDE SEQUENCE [LARGE SCALE GENOMIC DNA]</scope>
    <source>
        <strain evidence="11">ATCC 64411 / 73-15</strain>
    </source>
</reference>
<accession>A0A0C4DXU6</accession>
<organism evidence="10 11">
    <name type="scientific">Magnaporthiopsis poae (strain ATCC 64411 / 73-15)</name>
    <name type="common">Kentucky bluegrass fungus</name>
    <name type="synonym">Magnaporthe poae</name>
    <dbReference type="NCBI Taxonomy" id="644358"/>
    <lineage>
        <taxon>Eukaryota</taxon>
        <taxon>Fungi</taxon>
        <taxon>Dikarya</taxon>
        <taxon>Ascomycota</taxon>
        <taxon>Pezizomycotina</taxon>
        <taxon>Sordariomycetes</taxon>
        <taxon>Sordariomycetidae</taxon>
        <taxon>Magnaporthales</taxon>
        <taxon>Magnaporthaceae</taxon>
        <taxon>Magnaporthiopsis</taxon>
    </lineage>
</organism>
<reference evidence="10" key="5">
    <citation type="submission" date="2015-06" db="UniProtKB">
        <authorList>
            <consortium name="EnsemblFungi"/>
        </authorList>
    </citation>
    <scope>IDENTIFICATION</scope>
    <source>
        <strain evidence="10">ATCC 64411</strain>
    </source>
</reference>
<evidence type="ECO:0000259" key="8">
    <source>
        <dbReference type="Pfam" id="PF20684"/>
    </source>
</evidence>
<evidence type="ECO:0000256" key="1">
    <source>
        <dbReference type="ARBA" id="ARBA00004141"/>
    </source>
</evidence>
<dbReference type="Pfam" id="PF20684">
    <property type="entry name" value="Fung_rhodopsin"/>
    <property type="match status" value="1"/>
</dbReference>
<feature type="transmembrane region" description="Helical" evidence="7">
    <location>
        <begin position="184"/>
        <end position="205"/>
    </location>
</feature>
<evidence type="ECO:0000256" key="7">
    <source>
        <dbReference type="SAM" id="Phobius"/>
    </source>
</evidence>
<comment type="similarity">
    <text evidence="5">Belongs to the SAT4 family.</text>
</comment>
<feature type="transmembrane region" description="Helical" evidence="7">
    <location>
        <begin position="217"/>
        <end position="234"/>
    </location>
</feature>
<dbReference type="AlphaFoldDB" id="A0A0C4DXU6"/>
<comment type="subcellular location">
    <subcellularLocation>
        <location evidence="1">Membrane</location>
        <topology evidence="1">Multi-pass membrane protein</topology>
    </subcellularLocation>
</comment>
<feature type="transmembrane region" description="Helical" evidence="7">
    <location>
        <begin position="15"/>
        <end position="36"/>
    </location>
</feature>
<dbReference type="InterPro" id="IPR049326">
    <property type="entry name" value="Rhodopsin_dom_fungi"/>
</dbReference>
<evidence type="ECO:0000313" key="11">
    <source>
        <dbReference type="Proteomes" id="UP000011715"/>
    </source>
</evidence>
<dbReference type="VEuPathDB" id="FungiDB:MAPG_04853"/>
<reference evidence="9" key="1">
    <citation type="submission" date="2010-05" db="EMBL/GenBank/DDBJ databases">
        <title>The Genome Sequence of Magnaporthe poae strain ATCC 64411.</title>
        <authorList>
            <consortium name="The Broad Institute Genome Sequencing Platform"/>
            <consortium name="Broad Institute Genome Sequencing Center for Infectious Disease"/>
            <person name="Ma L.-J."/>
            <person name="Dead R."/>
            <person name="Young S."/>
            <person name="Zeng Q."/>
            <person name="Koehrsen M."/>
            <person name="Alvarado L."/>
            <person name="Berlin A."/>
            <person name="Chapman S.B."/>
            <person name="Chen Z."/>
            <person name="Freedman E."/>
            <person name="Gellesch M."/>
            <person name="Goldberg J."/>
            <person name="Griggs A."/>
            <person name="Gujja S."/>
            <person name="Heilman E.R."/>
            <person name="Heiman D."/>
            <person name="Hepburn T."/>
            <person name="Howarth C."/>
            <person name="Jen D."/>
            <person name="Larson L."/>
            <person name="Mehta T."/>
            <person name="Neiman D."/>
            <person name="Pearson M."/>
            <person name="Roberts A."/>
            <person name="Saif S."/>
            <person name="Shea T."/>
            <person name="Shenoy N."/>
            <person name="Sisk P."/>
            <person name="Stolte C."/>
            <person name="Sykes S."/>
            <person name="Walk T."/>
            <person name="White J."/>
            <person name="Yandava C."/>
            <person name="Haas B."/>
            <person name="Nusbaum C."/>
            <person name="Birren B."/>
        </authorList>
    </citation>
    <scope>NUCLEOTIDE SEQUENCE</scope>
    <source>
        <strain evidence="9">ATCC 64411</strain>
    </source>
</reference>
<dbReference type="EnsemblFungi" id="MAPG_04853T0">
    <property type="protein sequence ID" value="MAPG_04853T0"/>
    <property type="gene ID" value="MAPG_04853"/>
</dbReference>
<evidence type="ECO:0000256" key="5">
    <source>
        <dbReference type="ARBA" id="ARBA00038359"/>
    </source>
</evidence>
<dbReference type="STRING" id="644358.A0A0C4DXU6"/>
<evidence type="ECO:0000256" key="4">
    <source>
        <dbReference type="ARBA" id="ARBA00023136"/>
    </source>
</evidence>
<dbReference type="Proteomes" id="UP000011715">
    <property type="component" value="Unassembled WGS sequence"/>
</dbReference>
<evidence type="ECO:0000313" key="9">
    <source>
        <dbReference type="EMBL" id="KLU85833.1"/>
    </source>
</evidence>
<reference evidence="9" key="3">
    <citation type="submission" date="2011-03" db="EMBL/GenBank/DDBJ databases">
        <title>Annotation of Magnaporthe poae ATCC 64411.</title>
        <authorList>
            <person name="Ma L.-J."/>
            <person name="Dead R."/>
            <person name="Young S.K."/>
            <person name="Zeng Q."/>
            <person name="Gargeya S."/>
            <person name="Fitzgerald M."/>
            <person name="Haas B."/>
            <person name="Abouelleil A."/>
            <person name="Alvarado L."/>
            <person name="Arachchi H.M."/>
            <person name="Berlin A."/>
            <person name="Brown A."/>
            <person name="Chapman S.B."/>
            <person name="Chen Z."/>
            <person name="Dunbar C."/>
            <person name="Freedman E."/>
            <person name="Gearin G."/>
            <person name="Gellesch M."/>
            <person name="Goldberg J."/>
            <person name="Griggs A."/>
            <person name="Gujja S."/>
            <person name="Heiman D."/>
            <person name="Howarth C."/>
            <person name="Larson L."/>
            <person name="Lui A."/>
            <person name="MacDonald P.J.P."/>
            <person name="Mehta T."/>
            <person name="Montmayeur A."/>
            <person name="Murphy C."/>
            <person name="Neiman D."/>
            <person name="Pearson M."/>
            <person name="Priest M."/>
            <person name="Roberts A."/>
            <person name="Saif S."/>
            <person name="Shea T."/>
            <person name="Shenoy N."/>
            <person name="Sisk P."/>
            <person name="Stolte C."/>
            <person name="Sykes S."/>
            <person name="Yandava C."/>
            <person name="Wortman J."/>
            <person name="Nusbaum C."/>
            <person name="Birren B."/>
        </authorList>
    </citation>
    <scope>NUCLEOTIDE SEQUENCE</scope>
    <source>
        <strain evidence="9">ATCC 64411</strain>
    </source>
</reference>
<dbReference type="GO" id="GO:0016020">
    <property type="term" value="C:membrane"/>
    <property type="evidence" value="ECO:0007669"/>
    <property type="project" value="UniProtKB-SubCell"/>
</dbReference>
<dbReference type="PANTHER" id="PTHR33048:SF47">
    <property type="entry name" value="INTEGRAL MEMBRANE PROTEIN-RELATED"/>
    <property type="match status" value="1"/>
</dbReference>
<protein>
    <recommendedName>
        <fullName evidence="8">Rhodopsin domain-containing protein</fullName>
    </recommendedName>
</protein>
<evidence type="ECO:0000256" key="6">
    <source>
        <dbReference type="SAM" id="MobiDB-lite"/>
    </source>
</evidence>
<feature type="transmembrane region" description="Helical" evidence="7">
    <location>
        <begin position="48"/>
        <end position="67"/>
    </location>
</feature>
<keyword evidence="4 7" id="KW-0472">Membrane</keyword>
<name>A0A0C4DXU6_MAGP6</name>
<dbReference type="EMBL" id="ADBL01001136">
    <property type="status" value="NOT_ANNOTATED_CDS"/>
    <property type="molecule type" value="Genomic_DNA"/>
</dbReference>
<dbReference type="eggNOG" id="ENOG502SNZ8">
    <property type="taxonomic scope" value="Eukaryota"/>
</dbReference>
<evidence type="ECO:0000313" key="10">
    <source>
        <dbReference type="EnsemblFungi" id="MAPG_04853T0"/>
    </source>
</evidence>
<feature type="region of interest" description="Disordered" evidence="6">
    <location>
        <begin position="259"/>
        <end position="353"/>
    </location>
</feature>
<feature type="transmembrane region" description="Helical" evidence="7">
    <location>
        <begin position="142"/>
        <end position="172"/>
    </location>
</feature>